<feature type="domain" description="Ketosynthase family 3 (KS3)" evidence="9">
    <location>
        <begin position="228"/>
        <end position="647"/>
    </location>
</feature>
<feature type="compositionally biased region" description="Polar residues" evidence="7">
    <location>
        <begin position="1459"/>
        <end position="1471"/>
    </location>
</feature>
<feature type="domain" description="Carrier" evidence="8">
    <location>
        <begin position="1496"/>
        <end position="1570"/>
    </location>
</feature>
<dbReference type="Gene3D" id="3.40.47.10">
    <property type="match status" value="1"/>
</dbReference>
<dbReference type="Pfam" id="PF08242">
    <property type="entry name" value="Methyltransf_12"/>
    <property type="match status" value="1"/>
</dbReference>
<dbReference type="Pfam" id="PF00109">
    <property type="entry name" value="ketoacyl-synt"/>
    <property type="match status" value="1"/>
</dbReference>
<name>M7SL10_EUTLA</name>
<dbReference type="PANTHER" id="PTHR45681:SF6">
    <property type="entry name" value="POLYKETIDE SYNTHASE 37"/>
    <property type="match status" value="1"/>
</dbReference>
<dbReference type="Gene3D" id="3.40.50.720">
    <property type="entry name" value="NAD(P)-binding Rossmann-like Domain"/>
    <property type="match status" value="1"/>
</dbReference>
<evidence type="ECO:0000256" key="1">
    <source>
        <dbReference type="ARBA" id="ARBA00022450"/>
    </source>
</evidence>
<dbReference type="SUPFAM" id="SSF55048">
    <property type="entry name" value="Probable ACP-binding domain of malonyl-CoA ACP transacylase"/>
    <property type="match status" value="1"/>
</dbReference>
<gene>
    <name evidence="11" type="ORF">UCREL1_5959</name>
</gene>
<dbReference type="SMART" id="SM00825">
    <property type="entry name" value="PKS_KS"/>
    <property type="match status" value="1"/>
</dbReference>
<dbReference type="InterPro" id="IPR036736">
    <property type="entry name" value="ACP-like_sf"/>
</dbReference>
<organism evidence="11 12">
    <name type="scientific">Eutypa lata (strain UCR-EL1)</name>
    <name type="common">Grapevine dieback disease fungus</name>
    <name type="synonym">Eutypa armeniacae</name>
    <dbReference type="NCBI Taxonomy" id="1287681"/>
    <lineage>
        <taxon>Eukaryota</taxon>
        <taxon>Fungi</taxon>
        <taxon>Dikarya</taxon>
        <taxon>Ascomycota</taxon>
        <taxon>Pezizomycotina</taxon>
        <taxon>Sordariomycetes</taxon>
        <taxon>Xylariomycetidae</taxon>
        <taxon>Xylariales</taxon>
        <taxon>Diatrypaceae</taxon>
        <taxon>Eutypa</taxon>
    </lineage>
</organism>
<dbReference type="EMBL" id="KB706540">
    <property type="protein sequence ID" value="EMR67039.1"/>
    <property type="molecule type" value="Genomic_DNA"/>
</dbReference>
<dbReference type="InterPro" id="IPR023631">
    <property type="entry name" value="Amidase_dom"/>
</dbReference>
<keyword evidence="1" id="KW-0596">Phosphopantetheine</keyword>
<evidence type="ECO:0000256" key="4">
    <source>
        <dbReference type="ARBA" id="ARBA00023268"/>
    </source>
</evidence>
<evidence type="ECO:0000259" key="9">
    <source>
        <dbReference type="PROSITE" id="PS52004"/>
    </source>
</evidence>
<dbReference type="Gene3D" id="3.30.70.3290">
    <property type="match status" value="1"/>
</dbReference>
<dbReference type="Gene3D" id="3.10.129.110">
    <property type="entry name" value="Polyketide synthase dehydratase"/>
    <property type="match status" value="1"/>
</dbReference>
<keyword evidence="3" id="KW-0808">Transferase</keyword>
<dbReference type="CDD" id="cd00833">
    <property type="entry name" value="PKS"/>
    <property type="match status" value="1"/>
</dbReference>
<dbReference type="PROSITE" id="PS52004">
    <property type="entry name" value="KS3_2"/>
    <property type="match status" value="1"/>
</dbReference>
<evidence type="ECO:0000259" key="8">
    <source>
        <dbReference type="PROSITE" id="PS50075"/>
    </source>
</evidence>
<dbReference type="InterPro" id="IPR014030">
    <property type="entry name" value="Ketoacyl_synth_N"/>
</dbReference>
<dbReference type="eggNOG" id="KOG1202">
    <property type="taxonomic scope" value="Eukaryota"/>
</dbReference>
<dbReference type="InterPro" id="IPR041068">
    <property type="entry name" value="HTH_51"/>
</dbReference>
<accession>M7SL10</accession>
<dbReference type="SUPFAM" id="SSF53335">
    <property type="entry name" value="S-adenosyl-L-methionine-dependent methyltransferases"/>
    <property type="match status" value="1"/>
</dbReference>
<dbReference type="PROSITE" id="PS50075">
    <property type="entry name" value="CARRIER"/>
    <property type="match status" value="1"/>
</dbReference>
<dbReference type="PROSITE" id="PS52019">
    <property type="entry name" value="PKS_MFAS_DH"/>
    <property type="match status" value="1"/>
</dbReference>
<feature type="active site" description="Proton acceptor; for dehydratase activity" evidence="6">
    <location>
        <position position="1167"/>
    </location>
</feature>
<dbReference type="Gene3D" id="3.40.366.10">
    <property type="entry name" value="Malonyl-Coenzyme A Acyl Carrier Protein, domain 2"/>
    <property type="match status" value="2"/>
</dbReference>
<dbReference type="InterPro" id="IPR016035">
    <property type="entry name" value="Acyl_Trfase/lysoPLipase"/>
</dbReference>
<dbReference type="SUPFAM" id="SSF52151">
    <property type="entry name" value="FabD/lysophospholipase-like"/>
    <property type="match status" value="1"/>
</dbReference>
<dbReference type="Pfam" id="PF02801">
    <property type="entry name" value="Ketoacyl-synt_C"/>
    <property type="match status" value="1"/>
</dbReference>
<dbReference type="Pfam" id="PF07993">
    <property type="entry name" value="NAD_binding_4"/>
    <property type="match status" value="1"/>
</dbReference>
<dbReference type="GO" id="GO:0044550">
    <property type="term" value="P:secondary metabolite biosynthetic process"/>
    <property type="evidence" value="ECO:0007669"/>
    <property type="project" value="UniProtKB-ARBA"/>
</dbReference>
<dbReference type="KEGG" id="ela:UCREL1_5959"/>
<keyword evidence="4" id="KW-0511">Multifunctional enzyme</keyword>
<dbReference type="InterPro" id="IPR042104">
    <property type="entry name" value="PKS_dehydratase_sf"/>
</dbReference>
<protein>
    <submittedName>
        <fullName evidence="11">Putative polyketide synthase protein</fullName>
    </submittedName>
</protein>
<dbReference type="InterPro" id="IPR009081">
    <property type="entry name" value="PP-bd_ACP"/>
</dbReference>
<dbReference type="InterPro" id="IPR014031">
    <property type="entry name" value="Ketoacyl_synth_C"/>
</dbReference>
<evidence type="ECO:0000313" key="11">
    <source>
        <dbReference type="EMBL" id="EMR67039.1"/>
    </source>
</evidence>
<dbReference type="Gene3D" id="1.10.1200.10">
    <property type="entry name" value="ACP-like"/>
    <property type="match status" value="1"/>
</dbReference>
<dbReference type="OrthoDB" id="329835at2759"/>
<evidence type="ECO:0000256" key="6">
    <source>
        <dbReference type="PROSITE-ProRule" id="PRU01363"/>
    </source>
</evidence>
<dbReference type="InterPro" id="IPR016039">
    <property type="entry name" value="Thiolase-like"/>
</dbReference>
<keyword evidence="2" id="KW-0597">Phosphoprotein</keyword>
<feature type="region of interest" description="C-terminal hotdog fold" evidence="6">
    <location>
        <begin position="1292"/>
        <end position="1442"/>
    </location>
</feature>
<dbReference type="Pfam" id="PF18558">
    <property type="entry name" value="HTH_51"/>
    <property type="match status" value="1"/>
</dbReference>
<dbReference type="Gene3D" id="3.40.50.150">
    <property type="entry name" value="Vaccinia Virus protein VP39"/>
    <property type="match status" value="1"/>
</dbReference>
<dbReference type="InterPro" id="IPR050444">
    <property type="entry name" value="Polyketide_Synthase"/>
</dbReference>
<dbReference type="PROSITE" id="PS00012">
    <property type="entry name" value="PHOSPHOPANTETHEINE"/>
    <property type="match status" value="1"/>
</dbReference>
<evidence type="ECO:0000256" key="2">
    <source>
        <dbReference type="ARBA" id="ARBA00022553"/>
    </source>
</evidence>
<dbReference type="InterPro" id="IPR036291">
    <property type="entry name" value="NAD(P)-bd_dom_sf"/>
</dbReference>
<keyword evidence="5" id="KW-0012">Acyltransferase</keyword>
<evidence type="ECO:0000313" key="12">
    <source>
        <dbReference type="Proteomes" id="UP000012174"/>
    </source>
</evidence>
<dbReference type="SUPFAM" id="SSF75304">
    <property type="entry name" value="Amidase signature (AS) enzymes"/>
    <property type="match status" value="1"/>
</dbReference>
<dbReference type="SUPFAM" id="SSF53901">
    <property type="entry name" value="Thiolase-like"/>
    <property type="match status" value="1"/>
</dbReference>
<dbReference type="Pfam" id="PF00550">
    <property type="entry name" value="PP-binding"/>
    <property type="match status" value="1"/>
</dbReference>
<dbReference type="Pfam" id="PF01425">
    <property type="entry name" value="Amidase"/>
    <property type="match status" value="1"/>
</dbReference>
<feature type="active site" description="Proton donor; for dehydratase activity" evidence="6">
    <location>
        <position position="1350"/>
    </location>
</feature>
<feature type="region of interest" description="Disordered" evidence="7">
    <location>
        <begin position="1450"/>
        <end position="1471"/>
    </location>
</feature>
<dbReference type="CDD" id="cd02440">
    <property type="entry name" value="AdoMet_MTases"/>
    <property type="match status" value="1"/>
</dbReference>
<dbReference type="InterPro" id="IPR020841">
    <property type="entry name" value="PKS_Beta-ketoAc_synthase_dom"/>
</dbReference>
<dbReference type="SUPFAM" id="SSF51735">
    <property type="entry name" value="NAD(P)-binding Rossmann-fold domains"/>
    <property type="match status" value="1"/>
</dbReference>
<dbReference type="InterPro" id="IPR049900">
    <property type="entry name" value="PKS_mFAS_DH"/>
</dbReference>
<dbReference type="InterPro" id="IPR029063">
    <property type="entry name" value="SAM-dependent_MTases_sf"/>
</dbReference>
<dbReference type="PANTHER" id="PTHR45681">
    <property type="entry name" value="POLYKETIDE SYNTHASE 44-RELATED"/>
    <property type="match status" value="1"/>
</dbReference>
<dbReference type="InterPro" id="IPR001227">
    <property type="entry name" value="Ac_transferase_dom_sf"/>
</dbReference>
<evidence type="ECO:0000256" key="7">
    <source>
        <dbReference type="SAM" id="MobiDB-lite"/>
    </source>
</evidence>
<dbReference type="Pfam" id="PF00698">
    <property type="entry name" value="Acyl_transf_1"/>
    <property type="match status" value="1"/>
</dbReference>
<dbReference type="OMA" id="LATNCVH"/>
<feature type="region of interest" description="Disordered" evidence="7">
    <location>
        <begin position="1479"/>
        <end position="1498"/>
    </location>
</feature>
<dbReference type="InterPro" id="IPR014043">
    <property type="entry name" value="Acyl_transferase_dom"/>
</dbReference>
<dbReference type="InterPro" id="IPR006162">
    <property type="entry name" value="Ppantetheine_attach_site"/>
</dbReference>
<dbReference type="HOGENOM" id="CLU_000022_6_2_1"/>
<feature type="region of interest" description="N-terminal hotdog fold" evidence="6">
    <location>
        <begin position="1132"/>
        <end position="1265"/>
    </location>
</feature>
<evidence type="ECO:0000259" key="10">
    <source>
        <dbReference type="PROSITE" id="PS52019"/>
    </source>
</evidence>
<feature type="domain" description="PKS/mFAS DH" evidence="10">
    <location>
        <begin position="1132"/>
        <end position="1442"/>
    </location>
</feature>
<proteinExistence type="predicted"/>
<dbReference type="InterPro" id="IPR036928">
    <property type="entry name" value="AS_sf"/>
</dbReference>
<dbReference type="SMART" id="SM00827">
    <property type="entry name" value="PKS_AT"/>
    <property type="match status" value="1"/>
</dbReference>
<evidence type="ECO:0000256" key="3">
    <source>
        <dbReference type="ARBA" id="ARBA00022679"/>
    </source>
</evidence>
<dbReference type="InterPro" id="IPR013120">
    <property type="entry name" value="FAR_NAD-bd"/>
</dbReference>
<sequence>MVAPNSASAKAKSTILLFGSQAVSFTKKSLMKLRSTIHGRPDLEWILETLQTLPKDWQLATKETPCLEKSYGVEKLMSLSNFFNESQTEPPTSISLSNVTSGPLVIITHLTELDGIQKLKHHGPVAIRLAMLAGALVDAKQAGNPLGTFTCLSVAWTSTRGNEELDRVLAEFPETYVSVVFDKKRVTVTTPTTAAPRLLEKVKAMGMTVADVPLHGMFHTQSHRHEFEDLVRFCDANSRFHFTSGADDLDEFWQLLCAAESQHIEVPKDRFKFKTPWREDDGSRKWFGNFIKDHDTFDHKFFKKSPREMSSTDPQHRLMLQAAYQAVEQSGYFGRSDQNKHIGCYIGVGLVDYERNIGCYAPTAYSATGNLKSFVAGKISHYFGWTGPGLTIDTACSSSAVAVHTACRAILSGECAGALVGGVNLMTSPEWFQNLAGASFLSPTGQCKPFDANADGYCRGEGVGAVFLKRYTDAVADGDQIFGVIAGSAVYQNENCTAITIPNAPSLSELFSNVVHRAGLEPKQISVVEAHGTGTPVGDPAEYESIRRVFGGPLRTDPLFLGSVKGLIGHTESASGIAALLKSLLMLHHGFVPPQPSFKTINPAINATPADHIEIPTRINPWTTDFRALLINNYGASGSNASLVVTQTPGKSREALITKTPNATGTPSPFWLCSASEAGLRQYASRLRRFMASNAANSSLTVESLAYQLSRQSNRLLDYGLTFTSSSIDDLNARLSTFEEGDKSALVIVNPTKRPVILCFGGQISTFIGLNEQLYKTVSIFRRHLDKCSAVCQSLAADTFFPEIFQRNAVGDCVKLQTMLFATQYSCAMSWIDCGVDVAAVIGHSFGELTALCISGILSLSDALKVIITRARLIRDRWGQESGSMLALMADPAEATRLLAEAAAAHPTESPATIACFNGPKILTIAGTAKAIEAVAEKAAAASTKATKLNVTNAFHSALVEPLLDGLGRLGEEVTFRSPVLHFERATRDEFTTPPSLMYFAEHMREPVYFLDAARRLSQRFPASIWLEAGSNSTITNLARQALDAPSSSVFQPINITSENALQFLSDATSNLWREGLRDVRFWSHHPVQSPVYHPLLLPPYQFENTKHWMDLVEPPQATIEAVRRSEDIEQPKRLWTLDSNHDEGKRHVRFRVSQESEHFQAYVKGHRIAQAALLCPSTLQLDIAMSSLRSLRPEFQTKYQPTLRGMENHAPMSLDMTQILWLEATSEDAEGFVWDWKMCSEKIQGRSTPTVHVTGTIVFRAVDDPRLLDDFERYERVTGHRQCLELLEGPSPDDIIQGRNIYKAFSDIVEYGSMYRGVQKITAKDKKSAGRVVKKYTNAETWLDSGLADCFCQVAGIYVNNMTDHQDTEMYISDRIDHWSRSPDFEAAASASDNWEVLVYHKCPSEKEFLSDVFVFNPRDGTLVEMILGIHYIKVSKAGLRKSLSRLVSNGHPETRSTEQASVKVESTTPTALVQDSIKPTKAPVQKNPKKSSEPTVSDKVKGIVCNLSGLERDQVKENSDLVELGIDSLMGMELTREIEQLFNCTLGTSELTELTDFESLVKLVRKTLGLSSEGEAEDVNGDGISHAVEGVEAHVNGNAAPHTNGLVHGDENADLLPMETILEAFKEVKEASDHFIVEYKLGNYVDKVLPTSNQLCIVHILDAFDKLGCPLRNAPQGQTLTRIQHLPRHQQFVDLIYEVLEKDARLIDRDGSSYVRTSTPAPTHSAEDLMQDLVTRASDHVYDHRLTYLCGSKLADCIVGDADGIQLIFGSPEGKEFATGMYGQSPINVAWIKQMEDFLQRLLPRISKTGVIKILELGAGTGGTTSQMLPLLASLGVQVHYTVSDISASLVAGARKRFKQYPWVEFRTFDIESPPPVDLRHSQHIVIATNCVHATRNLATSTRNIHDVLRPDGMLLMLEMTQQLLWVDLVFGLVEGWWLFDDGRKHALSPPSLWKQTLHSVGYGHVDWTGGTLPETAIQRIIVALASGPSELVHEYSEGFTVSVQENGAPFKYHNARGQQERAFLSKGIELPREVLAKIKVLATNSSQPELGLQPEEYEFLVDNVTHIVHSAWPMSITRTLSAFEPQFKAMRNLIWLAAEISRRRHQGFRVGFQFVSSIATVGNHPVWSGQTHVPEERMPVDSVIPVGYGDAKLVCERLLDHTLHEHPDRFKPMVVRVGQIAGSRTSGYWNPVEHLVFVVKSSQTLRSLPDLDGTLSWCPVNTVAAVLGELALSNEPSTYPVYHIENPVRQPWREMIQMMAEELGIPRANIVPFADWIGLVRQYPGSVEGDNPAGALVDFLERHFRTSPKFSSVNLDTVGFFARSVPDLRLLADVFAIRDDIRPPLSPPSTFSLKKATIALVRTTAWPKAGPDTVAAMDRAEQLLRAGGAQVEEVEIPEEFGRLPE</sequence>
<reference evidence="12" key="1">
    <citation type="journal article" date="2013" name="Genome Announc.">
        <title>Draft genome sequence of the grapevine dieback fungus Eutypa lata UCR-EL1.</title>
        <authorList>
            <person name="Blanco-Ulate B."/>
            <person name="Rolshausen P.E."/>
            <person name="Cantu D."/>
        </authorList>
    </citation>
    <scope>NUCLEOTIDE SEQUENCE [LARGE SCALE GENOMIC DNA]</scope>
    <source>
        <strain evidence="12">UCR-EL1</strain>
    </source>
</reference>
<dbReference type="InterPro" id="IPR013217">
    <property type="entry name" value="Methyltransf_12"/>
</dbReference>
<dbReference type="SUPFAM" id="SSF47336">
    <property type="entry name" value="ACP-like"/>
    <property type="match status" value="1"/>
</dbReference>
<dbReference type="GO" id="GO:0016746">
    <property type="term" value="F:acyltransferase activity"/>
    <property type="evidence" value="ECO:0007669"/>
    <property type="project" value="UniProtKB-KW"/>
</dbReference>
<dbReference type="InterPro" id="IPR016036">
    <property type="entry name" value="Malonyl_transacylase_ACP-bd"/>
</dbReference>
<dbReference type="Proteomes" id="UP000012174">
    <property type="component" value="Unassembled WGS sequence"/>
</dbReference>
<keyword evidence="12" id="KW-1185">Reference proteome</keyword>
<evidence type="ECO:0000256" key="5">
    <source>
        <dbReference type="ARBA" id="ARBA00023315"/>
    </source>
</evidence>